<evidence type="ECO:0000313" key="9">
    <source>
        <dbReference type="Proteomes" id="UP000663873"/>
    </source>
</evidence>
<proteinExistence type="predicted"/>
<evidence type="ECO:0008006" key="10">
    <source>
        <dbReference type="Google" id="ProtNLM"/>
    </source>
</evidence>
<feature type="transmembrane region" description="Helical" evidence="1">
    <location>
        <begin position="34"/>
        <end position="55"/>
    </location>
</feature>
<dbReference type="EMBL" id="CAJOBR010002294">
    <property type="protein sequence ID" value="CAF4671277.1"/>
    <property type="molecule type" value="Genomic_DNA"/>
</dbReference>
<dbReference type="EMBL" id="CAJNYD010004216">
    <property type="protein sequence ID" value="CAF3580518.1"/>
    <property type="molecule type" value="Genomic_DNA"/>
</dbReference>
<keyword evidence="1" id="KW-0812">Transmembrane</keyword>
<dbReference type="Proteomes" id="UP000663851">
    <property type="component" value="Unassembled WGS sequence"/>
</dbReference>
<dbReference type="Proteomes" id="UP000663872">
    <property type="component" value="Unassembled WGS sequence"/>
</dbReference>
<evidence type="ECO:0000256" key="1">
    <source>
        <dbReference type="SAM" id="Phobius"/>
    </source>
</evidence>
<protein>
    <recommendedName>
        <fullName evidence="10">G-protein coupled receptors family 1 profile domain-containing protein</fullName>
    </recommendedName>
</protein>
<evidence type="ECO:0000313" key="3">
    <source>
        <dbReference type="EMBL" id="CAF3382345.1"/>
    </source>
</evidence>
<dbReference type="EMBL" id="CAJOBO010006140">
    <property type="protein sequence ID" value="CAF4556920.1"/>
    <property type="molecule type" value="Genomic_DNA"/>
</dbReference>
<accession>A0A817SGC3</accession>
<dbReference type="Gene3D" id="1.20.1070.10">
    <property type="entry name" value="Rhodopsin 7-helix transmembrane proteins"/>
    <property type="match status" value="1"/>
</dbReference>
<evidence type="ECO:0000313" key="5">
    <source>
        <dbReference type="EMBL" id="CAF4481530.1"/>
    </source>
</evidence>
<keyword evidence="1" id="KW-1133">Transmembrane helix</keyword>
<keyword evidence="1" id="KW-0472">Membrane</keyword>
<dbReference type="EMBL" id="CAJNXB010002972">
    <property type="protein sequence ID" value="CAF3289703.1"/>
    <property type="molecule type" value="Genomic_DNA"/>
</dbReference>
<keyword evidence="9" id="KW-1185">Reference proteome</keyword>
<reference evidence="2" key="1">
    <citation type="submission" date="2021-02" db="EMBL/GenBank/DDBJ databases">
        <authorList>
            <person name="Nowell W R."/>
        </authorList>
    </citation>
    <scope>NUCLEOTIDE SEQUENCE</scope>
</reference>
<evidence type="ECO:0000313" key="6">
    <source>
        <dbReference type="EMBL" id="CAF4556920.1"/>
    </source>
</evidence>
<dbReference type="EMBL" id="CAJOBP010005939">
    <property type="protein sequence ID" value="CAF4481530.1"/>
    <property type="molecule type" value="Genomic_DNA"/>
</dbReference>
<organism evidence="2 8">
    <name type="scientific">Rotaria socialis</name>
    <dbReference type="NCBI Taxonomy" id="392032"/>
    <lineage>
        <taxon>Eukaryota</taxon>
        <taxon>Metazoa</taxon>
        <taxon>Spiralia</taxon>
        <taxon>Gnathifera</taxon>
        <taxon>Rotifera</taxon>
        <taxon>Eurotatoria</taxon>
        <taxon>Bdelloidea</taxon>
        <taxon>Philodinida</taxon>
        <taxon>Philodinidae</taxon>
        <taxon>Rotaria</taxon>
    </lineage>
</organism>
<name>A0A817SGC3_9BILA</name>
<dbReference type="Proteomes" id="UP000663848">
    <property type="component" value="Unassembled WGS sequence"/>
</dbReference>
<sequence length="169" mass="20104">MNNNLTLKTPTIPMYNSVKGWSVSLQYTFIDQIFYLYVMSYWSYIKSIIIVIIFSDHSFKNLHLIAFVDCITCLLVFIYCISNYTRPHTLNDKYFRIWYLDSVYIPLANITAACNVLLTITVIIERLISIRWPLEKQCLFSFNRVLIKLVICFLFPFLVYKVGEIFWFL</sequence>
<dbReference type="Proteomes" id="UP000663833">
    <property type="component" value="Unassembled WGS sequence"/>
</dbReference>
<comment type="caution">
    <text evidence="2">The sequence shown here is derived from an EMBL/GenBank/DDBJ whole genome shotgun (WGS) entry which is preliminary data.</text>
</comment>
<feature type="transmembrane region" description="Helical" evidence="1">
    <location>
        <begin position="145"/>
        <end position="168"/>
    </location>
</feature>
<dbReference type="Proteomes" id="UP000663825">
    <property type="component" value="Unassembled WGS sequence"/>
</dbReference>
<feature type="transmembrane region" description="Helical" evidence="1">
    <location>
        <begin position="104"/>
        <end position="124"/>
    </location>
</feature>
<dbReference type="EMBL" id="CAJNYT010000900">
    <property type="protein sequence ID" value="CAF3382345.1"/>
    <property type="molecule type" value="Genomic_DNA"/>
</dbReference>
<dbReference type="Proteomes" id="UP000663873">
    <property type="component" value="Unassembled WGS sequence"/>
</dbReference>
<evidence type="ECO:0000313" key="4">
    <source>
        <dbReference type="EMBL" id="CAF3580518.1"/>
    </source>
</evidence>
<dbReference type="OrthoDB" id="10011262at2759"/>
<evidence type="ECO:0000313" key="2">
    <source>
        <dbReference type="EMBL" id="CAF3289703.1"/>
    </source>
</evidence>
<evidence type="ECO:0000313" key="8">
    <source>
        <dbReference type="Proteomes" id="UP000663825"/>
    </source>
</evidence>
<dbReference type="AlphaFoldDB" id="A0A817SGC3"/>
<feature type="transmembrane region" description="Helical" evidence="1">
    <location>
        <begin position="62"/>
        <end position="84"/>
    </location>
</feature>
<evidence type="ECO:0000313" key="7">
    <source>
        <dbReference type="EMBL" id="CAF4671277.1"/>
    </source>
</evidence>
<gene>
    <name evidence="3" type="ORF">GRG538_LOCUS8315</name>
    <name evidence="6" type="ORF">HFQ381_LOCUS31217</name>
    <name evidence="4" type="ORF">LUA448_LOCUS29423</name>
    <name evidence="7" type="ORF">QYT958_LOCUS16073</name>
    <name evidence="2" type="ORF">TIS948_LOCUS17449</name>
    <name evidence="5" type="ORF">UJA718_LOCUS24965</name>
</gene>